<dbReference type="InterPro" id="IPR036961">
    <property type="entry name" value="Kinesin_motor_dom_sf"/>
</dbReference>
<proteinExistence type="inferred from homology"/>
<keyword evidence="9" id="KW-1185">Reference proteome</keyword>
<sequence length="762" mass="87699">MSEGKEDNVQVVVRCRPLSQKEVDAKYKMCVHMNRATGSIRIVRPKDSQSSGNPEHTYTFDHIYPPDATQTSIYDETCRRIINSVMDGFNGTIFAYGQTGTGKTHTMTGYPGDPGVIPRSFQHIFSHIEQADKTKQFLVSVSYLEIYREKIQDLLSKKENAVDLPIKEHPKSGVYVKDLTIVVCKDPKMMEAVMQKGSDNRVVAETKMNKTSSRSHSIFQISVECADLSQLDKDGNPIVRVGRLNMVDLAGSERQSKTEATGDRLMEAIEINKSLLTLGTVINMLTKKNPGHIPYRDSKLTRLLQDSLGGNAKTVMIANLGPAEYNYDETFSTLKYATRAKQIKNKPMINSANDPLVLKMQEEIAELKRMLEMQKQGDVVYQQDTEMIERLKRELDENAKEEKSALESDKKRLEEERKKIEEDLKKRQAEVDKEKEERARIKSKLEKMQAKVIKGGSKFQELQELRRKDKQEYEEQLAQQRLQTEEAEKQKEKLRKEREEAKRQLDAKVVAEIDLKKQFSSAQDELKTKSKQLESLLNEYKKAKKIHEDTRNDIEELQNDFEMERTTMMETISELHEQLKYLMLLIQFCIPEHIQGMIRDHASWDEETRKWDISFAEHAGNALRAEADDSQELTDSIRMEMRRTGAHHHPQAQRDYRVPGMYYDDDEDEFDYDEAYPTRMDDISPFLSQPPQQIPRRDSASSGMQTKSMGMGPTRATSAHRQRPDSATRLKDRPPSNSTPQPTHPSSSHKKQRSSAVRSHDE</sequence>
<organism evidence="8 9">
    <name type="scientific">Blattamonas nauphoetae</name>
    <dbReference type="NCBI Taxonomy" id="2049346"/>
    <lineage>
        <taxon>Eukaryota</taxon>
        <taxon>Metamonada</taxon>
        <taxon>Preaxostyla</taxon>
        <taxon>Oxymonadida</taxon>
        <taxon>Blattamonas</taxon>
    </lineage>
</organism>
<evidence type="ECO:0000256" key="3">
    <source>
        <dbReference type="PROSITE-ProRule" id="PRU00283"/>
    </source>
</evidence>
<keyword evidence="2 3" id="KW-0067">ATP-binding</keyword>
<evidence type="ECO:0000259" key="7">
    <source>
        <dbReference type="PROSITE" id="PS50067"/>
    </source>
</evidence>
<dbReference type="EMBL" id="JARBJD010000003">
    <property type="protein sequence ID" value="KAK2964348.1"/>
    <property type="molecule type" value="Genomic_DNA"/>
</dbReference>
<name>A0ABQ9YKS1_9EUKA</name>
<dbReference type="SUPFAM" id="SSF52540">
    <property type="entry name" value="P-loop containing nucleoside triphosphate hydrolases"/>
    <property type="match status" value="1"/>
</dbReference>
<evidence type="ECO:0000256" key="4">
    <source>
        <dbReference type="RuleBase" id="RU000394"/>
    </source>
</evidence>
<accession>A0ABQ9YKS1</accession>
<dbReference type="Pfam" id="PF00225">
    <property type="entry name" value="Kinesin"/>
    <property type="match status" value="1"/>
</dbReference>
<keyword evidence="1 3" id="KW-0547">Nucleotide-binding</keyword>
<feature type="compositionally biased region" description="Low complexity" evidence="6">
    <location>
        <begin position="735"/>
        <end position="746"/>
    </location>
</feature>
<dbReference type="InterPro" id="IPR001752">
    <property type="entry name" value="Kinesin_motor_dom"/>
</dbReference>
<feature type="domain" description="Kinesin motor" evidence="7">
    <location>
        <begin position="8"/>
        <end position="343"/>
    </location>
</feature>
<feature type="compositionally biased region" description="Basic and acidic residues" evidence="6">
    <location>
        <begin position="722"/>
        <end position="734"/>
    </location>
</feature>
<dbReference type="PRINTS" id="PR00380">
    <property type="entry name" value="KINESINHEAVY"/>
</dbReference>
<comment type="caution">
    <text evidence="8">The sequence shown here is derived from an EMBL/GenBank/DDBJ whole genome shotgun (WGS) entry which is preliminary data.</text>
</comment>
<evidence type="ECO:0000313" key="9">
    <source>
        <dbReference type="Proteomes" id="UP001281761"/>
    </source>
</evidence>
<dbReference type="PROSITE" id="PS50067">
    <property type="entry name" value="KINESIN_MOTOR_2"/>
    <property type="match status" value="1"/>
</dbReference>
<dbReference type="SMART" id="SM00129">
    <property type="entry name" value="KISc"/>
    <property type="match status" value="1"/>
</dbReference>
<evidence type="ECO:0000256" key="6">
    <source>
        <dbReference type="SAM" id="MobiDB-lite"/>
    </source>
</evidence>
<evidence type="ECO:0000256" key="2">
    <source>
        <dbReference type="ARBA" id="ARBA00022840"/>
    </source>
</evidence>
<keyword evidence="4" id="KW-0493">Microtubule</keyword>
<dbReference type="InterPro" id="IPR027417">
    <property type="entry name" value="P-loop_NTPase"/>
</dbReference>
<evidence type="ECO:0000256" key="1">
    <source>
        <dbReference type="ARBA" id="ARBA00022741"/>
    </source>
</evidence>
<keyword evidence="3 4" id="KW-0505">Motor protein</keyword>
<dbReference type="PROSITE" id="PS00411">
    <property type="entry name" value="KINESIN_MOTOR_1"/>
    <property type="match status" value="1"/>
</dbReference>
<reference evidence="8 9" key="1">
    <citation type="journal article" date="2022" name="bioRxiv">
        <title>Genomics of Preaxostyla Flagellates Illuminates Evolutionary Transitions and the Path Towards Mitochondrial Loss.</title>
        <authorList>
            <person name="Novak L.V.F."/>
            <person name="Treitli S.C."/>
            <person name="Pyrih J."/>
            <person name="Halakuc P."/>
            <person name="Pipaliya S.V."/>
            <person name="Vacek V."/>
            <person name="Brzon O."/>
            <person name="Soukal P."/>
            <person name="Eme L."/>
            <person name="Dacks J.B."/>
            <person name="Karnkowska A."/>
            <person name="Elias M."/>
            <person name="Hampl V."/>
        </authorList>
    </citation>
    <scope>NUCLEOTIDE SEQUENCE [LARGE SCALE GENOMIC DNA]</scope>
    <source>
        <strain evidence="8">NAU3</strain>
        <tissue evidence="8">Gut</tissue>
    </source>
</reference>
<protein>
    <recommendedName>
        <fullName evidence="4">Kinesin-like protein</fullName>
    </recommendedName>
</protein>
<dbReference type="Proteomes" id="UP001281761">
    <property type="component" value="Unassembled WGS sequence"/>
</dbReference>
<feature type="region of interest" description="Disordered" evidence="6">
    <location>
        <begin position="642"/>
        <end position="668"/>
    </location>
</feature>
<feature type="binding site" evidence="3">
    <location>
        <begin position="97"/>
        <end position="104"/>
    </location>
    <ligand>
        <name>ATP</name>
        <dbReference type="ChEBI" id="CHEBI:30616"/>
    </ligand>
</feature>
<comment type="similarity">
    <text evidence="3 4">Belongs to the TRAFAC class myosin-kinesin ATPase superfamily. Kinesin family.</text>
</comment>
<dbReference type="InterPro" id="IPR019821">
    <property type="entry name" value="Kinesin_motor_CS"/>
</dbReference>
<feature type="coiled-coil region" evidence="5">
    <location>
        <begin position="357"/>
        <end position="567"/>
    </location>
</feature>
<evidence type="ECO:0000256" key="5">
    <source>
        <dbReference type="SAM" id="Coils"/>
    </source>
</evidence>
<dbReference type="Gene3D" id="3.40.850.10">
    <property type="entry name" value="Kinesin motor domain"/>
    <property type="match status" value="1"/>
</dbReference>
<gene>
    <name evidence="8" type="ORF">BLNAU_879</name>
</gene>
<dbReference type="InterPro" id="IPR027640">
    <property type="entry name" value="Kinesin-like_fam"/>
</dbReference>
<keyword evidence="5" id="KW-0175">Coiled coil</keyword>
<dbReference type="PANTHER" id="PTHR47969">
    <property type="entry name" value="CHROMOSOME-ASSOCIATED KINESIN KIF4A-RELATED"/>
    <property type="match status" value="1"/>
</dbReference>
<evidence type="ECO:0000313" key="8">
    <source>
        <dbReference type="EMBL" id="KAK2964348.1"/>
    </source>
</evidence>
<feature type="region of interest" description="Disordered" evidence="6">
    <location>
        <begin position="680"/>
        <end position="762"/>
    </location>
</feature>